<dbReference type="InterPro" id="IPR000719">
    <property type="entry name" value="Prot_kinase_dom"/>
</dbReference>
<keyword evidence="4" id="KW-0141">cGMP biosynthesis</keyword>
<evidence type="ECO:0000256" key="2">
    <source>
        <dbReference type="ARBA" id="ARBA00022741"/>
    </source>
</evidence>
<dbReference type="SUPFAM" id="SSF56112">
    <property type="entry name" value="Protein kinase-like (PK-like)"/>
    <property type="match status" value="1"/>
</dbReference>
<comment type="caution">
    <text evidence="6">The sequence shown here is derived from an EMBL/GenBank/DDBJ whole genome shotgun (WGS) entry which is preliminary data.</text>
</comment>
<protein>
    <recommendedName>
        <fullName evidence="1">guanylate cyclase</fullName>
        <ecNumber evidence="1">4.6.1.2</ecNumber>
    </recommendedName>
</protein>
<dbReference type="Pfam" id="PF00069">
    <property type="entry name" value="Pkinase"/>
    <property type="match status" value="1"/>
</dbReference>
<dbReference type="PANTHER" id="PTHR11920">
    <property type="entry name" value="GUANYLYL CYCLASE"/>
    <property type="match status" value="1"/>
</dbReference>
<dbReference type="InterPro" id="IPR050401">
    <property type="entry name" value="Cyclic_nucleotide_synthase"/>
</dbReference>
<dbReference type="PANTHER" id="PTHR11920:SF494">
    <property type="entry name" value="ATRIAL NATRIURETIC PEPTIDE RECEPTOR 2"/>
    <property type="match status" value="1"/>
</dbReference>
<feature type="domain" description="Protein kinase" evidence="5">
    <location>
        <begin position="1"/>
        <end position="115"/>
    </location>
</feature>
<dbReference type="GO" id="GO:0004383">
    <property type="term" value="F:guanylate cyclase activity"/>
    <property type="evidence" value="ECO:0007669"/>
    <property type="project" value="UniProtKB-EC"/>
</dbReference>
<dbReference type="PROSITE" id="PS50011">
    <property type="entry name" value="PROTEIN_KINASE_DOM"/>
    <property type="match status" value="1"/>
</dbReference>
<dbReference type="GO" id="GO:0004672">
    <property type="term" value="F:protein kinase activity"/>
    <property type="evidence" value="ECO:0007669"/>
    <property type="project" value="InterPro"/>
</dbReference>
<dbReference type="EMBL" id="CAAALY010036636">
    <property type="protein sequence ID" value="VEL18349.1"/>
    <property type="molecule type" value="Genomic_DNA"/>
</dbReference>
<name>A0A3S5A2X5_9PLAT</name>
<accession>A0A3S5A2X5</accession>
<proteinExistence type="predicted"/>
<dbReference type="Proteomes" id="UP000784294">
    <property type="component" value="Unassembled WGS sequence"/>
</dbReference>
<dbReference type="GO" id="GO:0007168">
    <property type="term" value="P:receptor guanylyl cyclase signaling pathway"/>
    <property type="evidence" value="ECO:0007669"/>
    <property type="project" value="TreeGrafter"/>
</dbReference>
<keyword evidence="2" id="KW-0547">Nucleotide-binding</keyword>
<gene>
    <name evidence="6" type="ORF">PXEA_LOCUS11789</name>
</gene>
<dbReference type="GO" id="GO:0004016">
    <property type="term" value="F:adenylate cyclase activity"/>
    <property type="evidence" value="ECO:0007669"/>
    <property type="project" value="TreeGrafter"/>
</dbReference>
<dbReference type="OrthoDB" id="6246281at2759"/>
<sequence>MYYLWRAPELARELIPVPRATAKGDIYSFAIICQEIIYRKSVFYIKDQSLPMETIIDRVRAGPTEANPIPLRPTLEVKDEVSEDLIKLISRAWVEDPHLRPSFLAIKVELGKMKQ</sequence>
<evidence type="ECO:0000256" key="4">
    <source>
        <dbReference type="ARBA" id="ARBA00023293"/>
    </source>
</evidence>
<evidence type="ECO:0000313" key="7">
    <source>
        <dbReference type="Proteomes" id="UP000784294"/>
    </source>
</evidence>
<dbReference type="GO" id="GO:0005524">
    <property type="term" value="F:ATP binding"/>
    <property type="evidence" value="ECO:0007669"/>
    <property type="project" value="InterPro"/>
</dbReference>
<reference evidence="6" key="1">
    <citation type="submission" date="2018-11" db="EMBL/GenBank/DDBJ databases">
        <authorList>
            <consortium name="Pathogen Informatics"/>
        </authorList>
    </citation>
    <scope>NUCLEOTIDE SEQUENCE</scope>
</reference>
<dbReference type="GO" id="GO:0001653">
    <property type="term" value="F:peptide receptor activity"/>
    <property type="evidence" value="ECO:0007669"/>
    <property type="project" value="TreeGrafter"/>
</dbReference>
<dbReference type="InterPro" id="IPR011009">
    <property type="entry name" value="Kinase-like_dom_sf"/>
</dbReference>
<evidence type="ECO:0000259" key="5">
    <source>
        <dbReference type="PROSITE" id="PS50011"/>
    </source>
</evidence>
<evidence type="ECO:0000313" key="6">
    <source>
        <dbReference type="EMBL" id="VEL18349.1"/>
    </source>
</evidence>
<keyword evidence="7" id="KW-1185">Reference proteome</keyword>
<organism evidence="6 7">
    <name type="scientific">Protopolystoma xenopodis</name>
    <dbReference type="NCBI Taxonomy" id="117903"/>
    <lineage>
        <taxon>Eukaryota</taxon>
        <taxon>Metazoa</taxon>
        <taxon>Spiralia</taxon>
        <taxon>Lophotrochozoa</taxon>
        <taxon>Platyhelminthes</taxon>
        <taxon>Monogenea</taxon>
        <taxon>Polyopisthocotylea</taxon>
        <taxon>Polystomatidea</taxon>
        <taxon>Polystomatidae</taxon>
        <taxon>Protopolystoma</taxon>
    </lineage>
</organism>
<dbReference type="Gene3D" id="1.10.510.10">
    <property type="entry name" value="Transferase(Phosphotransferase) domain 1"/>
    <property type="match status" value="1"/>
</dbReference>
<dbReference type="EC" id="4.6.1.2" evidence="1"/>
<evidence type="ECO:0000256" key="1">
    <source>
        <dbReference type="ARBA" id="ARBA00012202"/>
    </source>
</evidence>
<keyword evidence="3" id="KW-0456">Lyase</keyword>
<evidence type="ECO:0000256" key="3">
    <source>
        <dbReference type="ARBA" id="ARBA00023239"/>
    </source>
</evidence>
<dbReference type="AlphaFoldDB" id="A0A3S5A2X5"/>
<dbReference type="GO" id="GO:0005886">
    <property type="term" value="C:plasma membrane"/>
    <property type="evidence" value="ECO:0007669"/>
    <property type="project" value="TreeGrafter"/>
</dbReference>